<gene>
    <name evidence="3" type="ORF">A2304_01345</name>
</gene>
<evidence type="ECO:0000313" key="4">
    <source>
        <dbReference type="Proteomes" id="UP000176501"/>
    </source>
</evidence>
<dbReference type="CDD" id="cd03801">
    <property type="entry name" value="GT4_PimA-like"/>
    <property type="match status" value="1"/>
</dbReference>
<feature type="domain" description="Glycosyl transferase family 1" evidence="1">
    <location>
        <begin position="203"/>
        <end position="358"/>
    </location>
</feature>
<dbReference type="GO" id="GO:0016758">
    <property type="term" value="F:hexosyltransferase activity"/>
    <property type="evidence" value="ECO:0007669"/>
    <property type="project" value="TreeGrafter"/>
</dbReference>
<dbReference type="PANTHER" id="PTHR45947:SF3">
    <property type="entry name" value="SULFOQUINOVOSYL TRANSFERASE SQD2"/>
    <property type="match status" value="1"/>
</dbReference>
<protein>
    <recommendedName>
        <fullName evidence="5">Glycosyltransferase subfamily 4-like N-terminal domain-containing protein</fullName>
    </recommendedName>
</protein>
<dbReference type="InterPro" id="IPR050194">
    <property type="entry name" value="Glycosyltransferase_grp1"/>
</dbReference>
<dbReference type="Gene3D" id="3.40.50.2000">
    <property type="entry name" value="Glycogen Phosphorylase B"/>
    <property type="match status" value="2"/>
</dbReference>
<organism evidence="3 4">
    <name type="scientific">Candidatus Uhrbacteria bacterium RIFOXYB2_FULL_57_15</name>
    <dbReference type="NCBI Taxonomy" id="1802422"/>
    <lineage>
        <taxon>Bacteria</taxon>
        <taxon>Candidatus Uhriibacteriota</taxon>
    </lineage>
</organism>
<name>A0A1F7W9G6_9BACT</name>
<dbReference type="InterPro" id="IPR001296">
    <property type="entry name" value="Glyco_trans_1"/>
</dbReference>
<sequence length="384" mass="43648">MRIAMIGQKGIEIGERGGGIEQHVRALSLHLGKRGHEVTVYARRRYVPVASVSTSRSRRNGFFPGVTVRYMPTVYRKNLEAIVHTFLCTLDALLRPYDIIHYHGVGPSTLAWIPRLLKPKARVVCTFHSQDRFHKKWGRFGRLYLWFGEWAACQFPHATIAVSHVIQVYARKRYGRQIIYIPNGAEVQVVEATDAVLAFGLEPRQYVLNVGRLVPHKGIQYLIEAFQKMKEQSGNNRMGLVIVGAATYTSAYEKQLRGMAIGRNDILFLGYQSGEALRQLYAHAYLYVQPSESEGLPVVVLEAMSFGRPVLVSDIPENLEAMRRAGFSFANKSVEDLTEKLMELVNHPEIVEDAAKDTQETVRRHFNWEMIAVHTEAVYLSIRH</sequence>
<dbReference type="EMBL" id="MGFE01000005">
    <property type="protein sequence ID" value="OGL99419.1"/>
    <property type="molecule type" value="Genomic_DNA"/>
</dbReference>
<comment type="caution">
    <text evidence="3">The sequence shown here is derived from an EMBL/GenBank/DDBJ whole genome shotgun (WGS) entry which is preliminary data.</text>
</comment>
<evidence type="ECO:0008006" key="5">
    <source>
        <dbReference type="Google" id="ProtNLM"/>
    </source>
</evidence>
<dbReference type="Pfam" id="PF00534">
    <property type="entry name" value="Glycos_transf_1"/>
    <property type="match status" value="1"/>
</dbReference>
<reference evidence="3 4" key="1">
    <citation type="journal article" date="2016" name="Nat. Commun.">
        <title>Thousands of microbial genomes shed light on interconnected biogeochemical processes in an aquifer system.</title>
        <authorList>
            <person name="Anantharaman K."/>
            <person name="Brown C.T."/>
            <person name="Hug L.A."/>
            <person name="Sharon I."/>
            <person name="Castelle C.J."/>
            <person name="Probst A.J."/>
            <person name="Thomas B.C."/>
            <person name="Singh A."/>
            <person name="Wilkins M.J."/>
            <person name="Karaoz U."/>
            <person name="Brodie E.L."/>
            <person name="Williams K.H."/>
            <person name="Hubbard S.S."/>
            <person name="Banfield J.F."/>
        </authorList>
    </citation>
    <scope>NUCLEOTIDE SEQUENCE [LARGE SCALE GENOMIC DNA]</scope>
</reference>
<evidence type="ECO:0000259" key="2">
    <source>
        <dbReference type="Pfam" id="PF13439"/>
    </source>
</evidence>
<proteinExistence type="predicted"/>
<dbReference type="Pfam" id="PF13439">
    <property type="entry name" value="Glyco_transf_4"/>
    <property type="match status" value="1"/>
</dbReference>
<accession>A0A1F7W9G6</accession>
<evidence type="ECO:0000259" key="1">
    <source>
        <dbReference type="Pfam" id="PF00534"/>
    </source>
</evidence>
<dbReference type="Proteomes" id="UP000176501">
    <property type="component" value="Unassembled WGS sequence"/>
</dbReference>
<feature type="domain" description="Glycosyltransferase subfamily 4-like N-terminal" evidence="2">
    <location>
        <begin position="18"/>
        <end position="187"/>
    </location>
</feature>
<dbReference type="AlphaFoldDB" id="A0A1F7W9G6"/>
<evidence type="ECO:0000313" key="3">
    <source>
        <dbReference type="EMBL" id="OGL99419.1"/>
    </source>
</evidence>
<dbReference type="SUPFAM" id="SSF53756">
    <property type="entry name" value="UDP-Glycosyltransferase/glycogen phosphorylase"/>
    <property type="match status" value="1"/>
</dbReference>
<dbReference type="PANTHER" id="PTHR45947">
    <property type="entry name" value="SULFOQUINOVOSYL TRANSFERASE SQD2"/>
    <property type="match status" value="1"/>
</dbReference>
<dbReference type="InterPro" id="IPR028098">
    <property type="entry name" value="Glyco_trans_4-like_N"/>
</dbReference>